<dbReference type="AlphaFoldDB" id="A0A927AW44"/>
<name>A0A927AW44_9BACT</name>
<accession>A0A927AW44</accession>
<evidence type="ECO:0000313" key="2">
    <source>
        <dbReference type="Proteomes" id="UP000598820"/>
    </source>
</evidence>
<dbReference type="Proteomes" id="UP000598820">
    <property type="component" value="Unassembled WGS sequence"/>
</dbReference>
<reference evidence="1" key="1">
    <citation type="submission" date="2020-09" db="EMBL/GenBank/DDBJ databases">
        <authorList>
            <person name="Kim M.K."/>
        </authorList>
    </citation>
    <scope>NUCLEOTIDE SEQUENCE</scope>
    <source>
        <strain evidence="1">BT702</strain>
    </source>
</reference>
<comment type="caution">
    <text evidence="1">The sequence shown here is derived from an EMBL/GenBank/DDBJ whole genome shotgun (WGS) entry which is preliminary data.</text>
</comment>
<evidence type="ECO:0000313" key="1">
    <source>
        <dbReference type="EMBL" id="MBD2705530.1"/>
    </source>
</evidence>
<feature type="non-terminal residue" evidence="1">
    <location>
        <position position="1"/>
    </location>
</feature>
<sequence length="72" mass="7954">VITYVGGITIVLEDRVAGSNEAGQPRMEILEPTVFPCVGDTIWGGSDSAFIVSDGVEYPYKREGYTKLRQDW</sequence>
<proteinExistence type="predicted"/>
<keyword evidence="2" id="KW-1185">Reference proteome</keyword>
<protein>
    <submittedName>
        <fullName evidence="1">Uncharacterized protein</fullName>
    </submittedName>
</protein>
<dbReference type="RefSeq" id="WP_190893034.1">
    <property type="nucleotide sequence ID" value="NZ_JACWZY010000059.1"/>
</dbReference>
<dbReference type="EMBL" id="JACWZY010000059">
    <property type="protein sequence ID" value="MBD2705530.1"/>
    <property type="molecule type" value="Genomic_DNA"/>
</dbReference>
<gene>
    <name evidence="1" type="ORF">IC229_33285</name>
</gene>
<organism evidence="1 2">
    <name type="scientific">Spirosoma profusum</name>
    <dbReference type="NCBI Taxonomy" id="2771354"/>
    <lineage>
        <taxon>Bacteria</taxon>
        <taxon>Pseudomonadati</taxon>
        <taxon>Bacteroidota</taxon>
        <taxon>Cytophagia</taxon>
        <taxon>Cytophagales</taxon>
        <taxon>Cytophagaceae</taxon>
        <taxon>Spirosoma</taxon>
    </lineage>
</organism>